<sequence>MYRKNSTSIKDTSIVKLRFKNGWIEAGRKRKTLVAALIGANNEDCYKLQLRKIELLSSMLDGPDIISDLSIIRLRNKKPLWLQIIMETGCIAATVPVYVVRFGNRGISSDELLDICLEQMEQGVGIITIHPTPTKELFELSQKRLVPCTSRGGGIVLQDAAIKGWKQDNVYLTILPELISAAKKYGTVISIGTTFRSANIFDSNDEAQQKEIRFQLDLAKKIAKDGVGVIIESPGHARPEDIKKIASILREGNFPVMPLGPIPTDIAIGMDHVSAAIGATLLGLEGCAHILAAVTREEHTGGTPTIESTIEAVKAARIAAHIIDIHILKDDAVDLEIAKYRGEHSTCIFGQRTKGCERCGGACPL</sequence>
<evidence type="ECO:0000256" key="8">
    <source>
        <dbReference type="ARBA" id="ARBA00023239"/>
    </source>
</evidence>
<evidence type="ECO:0000256" key="2">
    <source>
        <dbReference type="ARBA" id="ARBA00022485"/>
    </source>
</evidence>
<evidence type="ECO:0000313" key="11">
    <source>
        <dbReference type="Proteomes" id="UP000184148"/>
    </source>
</evidence>
<dbReference type="Gene3D" id="3.20.20.540">
    <property type="entry name" value="Radical SAM ThiC family, central domain"/>
    <property type="match status" value="1"/>
</dbReference>
<keyword evidence="6" id="KW-0408">Iron</keyword>
<protein>
    <submittedName>
        <fullName evidence="10">Phosphomethylpyrimidine synthase</fullName>
    </submittedName>
</protein>
<evidence type="ECO:0000313" key="10">
    <source>
        <dbReference type="EMBL" id="SHE81714.1"/>
    </source>
</evidence>
<keyword evidence="9" id="KW-0472">Membrane</keyword>
<evidence type="ECO:0000256" key="1">
    <source>
        <dbReference type="ARBA" id="ARBA00001966"/>
    </source>
</evidence>
<evidence type="ECO:0000256" key="3">
    <source>
        <dbReference type="ARBA" id="ARBA00022691"/>
    </source>
</evidence>
<keyword evidence="9" id="KW-1133">Transmembrane helix</keyword>
<keyword evidence="3" id="KW-0949">S-adenosyl-L-methionine</keyword>
<evidence type="ECO:0000256" key="4">
    <source>
        <dbReference type="ARBA" id="ARBA00022723"/>
    </source>
</evidence>
<dbReference type="Pfam" id="PF01964">
    <property type="entry name" value="ThiC_Rad_SAM"/>
    <property type="match status" value="1"/>
</dbReference>
<dbReference type="GO" id="GO:0005829">
    <property type="term" value="C:cytosol"/>
    <property type="evidence" value="ECO:0007669"/>
    <property type="project" value="TreeGrafter"/>
</dbReference>
<keyword evidence="8" id="KW-0456">Lyase</keyword>
<dbReference type="EMBL" id="FQUY01000006">
    <property type="protein sequence ID" value="SHE81714.1"/>
    <property type="molecule type" value="Genomic_DNA"/>
</dbReference>
<dbReference type="InterPro" id="IPR038521">
    <property type="entry name" value="ThiC/Bza_core_dom"/>
</dbReference>
<accession>A0A1M4WKJ1</accession>
<keyword evidence="11" id="KW-1185">Reference proteome</keyword>
<gene>
    <name evidence="10" type="ORF">SAMN02745133_01217</name>
</gene>
<keyword evidence="2" id="KW-0004">4Fe-4S</keyword>
<dbReference type="PANTHER" id="PTHR30557:SF1">
    <property type="entry name" value="PHOSPHOMETHYLPYRIMIDINE SYNTHASE, CHLOROPLASTIC"/>
    <property type="match status" value="1"/>
</dbReference>
<keyword evidence="5" id="KW-0862">Zinc</keyword>
<proteinExistence type="predicted"/>
<keyword evidence="4" id="KW-0479">Metal-binding</keyword>
<dbReference type="InterPro" id="IPR002817">
    <property type="entry name" value="ThiC/BzaA/B"/>
</dbReference>
<dbReference type="GO" id="GO:0016829">
    <property type="term" value="F:lyase activity"/>
    <property type="evidence" value="ECO:0007669"/>
    <property type="project" value="UniProtKB-KW"/>
</dbReference>
<organism evidence="10 11">
    <name type="scientific">Desulforamulus putei DSM 12395</name>
    <dbReference type="NCBI Taxonomy" id="1121429"/>
    <lineage>
        <taxon>Bacteria</taxon>
        <taxon>Bacillati</taxon>
        <taxon>Bacillota</taxon>
        <taxon>Clostridia</taxon>
        <taxon>Eubacteriales</taxon>
        <taxon>Peptococcaceae</taxon>
        <taxon>Desulforamulus</taxon>
    </lineage>
</organism>
<name>A0A1M4WKJ1_9FIRM</name>
<dbReference type="STRING" id="1121429.SAMN02745133_01217"/>
<dbReference type="Proteomes" id="UP000184148">
    <property type="component" value="Unassembled WGS sequence"/>
</dbReference>
<dbReference type="OrthoDB" id="9805897at2"/>
<evidence type="ECO:0000256" key="9">
    <source>
        <dbReference type="SAM" id="Phobius"/>
    </source>
</evidence>
<dbReference type="GO" id="GO:0009228">
    <property type="term" value="P:thiamine biosynthetic process"/>
    <property type="evidence" value="ECO:0007669"/>
    <property type="project" value="InterPro"/>
</dbReference>
<evidence type="ECO:0000256" key="5">
    <source>
        <dbReference type="ARBA" id="ARBA00022833"/>
    </source>
</evidence>
<keyword evidence="9" id="KW-0812">Transmembrane</keyword>
<reference evidence="11" key="1">
    <citation type="submission" date="2016-11" db="EMBL/GenBank/DDBJ databases">
        <authorList>
            <person name="Varghese N."/>
            <person name="Submissions S."/>
        </authorList>
    </citation>
    <scope>NUCLEOTIDE SEQUENCE [LARGE SCALE GENOMIC DNA]</scope>
    <source>
        <strain evidence="11">DSM 12395</strain>
    </source>
</reference>
<comment type="cofactor">
    <cofactor evidence="1">
        <name>[4Fe-4S] cluster</name>
        <dbReference type="ChEBI" id="CHEBI:49883"/>
    </cofactor>
</comment>
<dbReference type="AlphaFoldDB" id="A0A1M4WKJ1"/>
<evidence type="ECO:0000256" key="7">
    <source>
        <dbReference type="ARBA" id="ARBA00023014"/>
    </source>
</evidence>
<evidence type="ECO:0000256" key="6">
    <source>
        <dbReference type="ARBA" id="ARBA00023004"/>
    </source>
</evidence>
<dbReference type="RefSeq" id="WP_073237291.1">
    <property type="nucleotide sequence ID" value="NZ_FQUY01000006.1"/>
</dbReference>
<feature type="transmembrane region" description="Helical" evidence="9">
    <location>
        <begin position="80"/>
        <end position="99"/>
    </location>
</feature>
<dbReference type="GO" id="GO:0046872">
    <property type="term" value="F:metal ion binding"/>
    <property type="evidence" value="ECO:0007669"/>
    <property type="project" value="UniProtKB-KW"/>
</dbReference>
<dbReference type="PANTHER" id="PTHR30557">
    <property type="entry name" value="THIAMINE BIOSYNTHESIS PROTEIN THIC"/>
    <property type="match status" value="1"/>
</dbReference>
<keyword evidence="7" id="KW-0411">Iron-sulfur</keyword>
<dbReference type="GO" id="GO:0051539">
    <property type="term" value="F:4 iron, 4 sulfur cluster binding"/>
    <property type="evidence" value="ECO:0007669"/>
    <property type="project" value="UniProtKB-KW"/>
</dbReference>